<dbReference type="AlphaFoldDB" id="A0A7X1AL00"/>
<dbReference type="InterPro" id="IPR036291">
    <property type="entry name" value="NAD(P)-bd_dom_sf"/>
</dbReference>
<evidence type="ECO:0000313" key="8">
    <source>
        <dbReference type="EMBL" id="MBC2406307.1"/>
    </source>
</evidence>
<name>A0A7X1AL00_9PSED</name>
<evidence type="ECO:0000313" key="11">
    <source>
        <dbReference type="Proteomes" id="UP000534677"/>
    </source>
</evidence>
<dbReference type="Pfam" id="PF00725">
    <property type="entry name" value="3HCDH"/>
    <property type="match status" value="1"/>
</dbReference>
<organism evidence="8 10">
    <name type="scientific">Pseudomonas cremoris</name>
    <dbReference type="NCBI Taxonomy" id="2724178"/>
    <lineage>
        <taxon>Bacteria</taxon>
        <taxon>Pseudomonadati</taxon>
        <taxon>Pseudomonadota</taxon>
        <taxon>Gammaproteobacteria</taxon>
        <taxon>Pseudomonadales</taxon>
        <taxon>Pseudomonadaceae</taxon>
        <taxon>Pseudomonas</taxon>
    </lineage>
</organism>
<protein>
    <submittedName>
        <fullName evidence="8">3-hydroxybutyryl-CoA dehydrogenase</fullName>
    </submittedName>
</protein>
<feature type="domain" description="3-hydroxyacyl-CoA dehydrogenase C-terminal" evidence="5">
    <location>
        <begin position="185"/>
        <end position="281"/>
    </location>
</feature>
<dbReference type="EMBL" id="JAAXCY010000003">
    <property type="protein sequence ID" value="MBC2406307.1"/>
    <property type="molecule type" value="Genomic_DNA"/>
</dbReference>
<feature type="domain" description="3-hydroxyacyl-CoA dehydrogenase NAD binding" evidence="6">
    <location>
        <begin position="2"/>
        <end position="182"/>
    </location>
</feature>
<dbReference type="InterPro" id="IPR022694">
    <property type="entry name" value="3-OHacyl-CoA_DH"/>
</dbReference>
<dbReference type="PROSITE" id="PS00067">
    <property type="entry name" value="3HCDH"/>
    <property type="match status" value="1"/>
</dbReference>
<evidence type="ECO:0000259" key="5">
    <source>
        <dbReference type="Pfam" id="PF00725"/>
    </source>
</evidence>
<dbReference type="InterPro" id="IPR006180">
    <property type="entry name" value="3-OHacyl-CoA_DH_CS"/>
</dbReference>
<evidence type="ECO:0000313" key="9">
    <source>
        <dbReference type="EMBL" id="MBC2406943.1"/>
    </source>
</evidence>
<evidence type="ECO:0000256" key="4">
    <source>
        <dbReference type="PIRSR" id="PIRSR000105-1"/>
    </source>
</evidence>
<dbReference type="GO" id="GO:0008691">
    <property type="term" value="F:3-hydroxybutyryl-CoA dehydrogenase activity"/>
    <property type="evidence" value="ECO:0007669"/>
    <property type="project" value="TreeGrafter"/>
</dbReference>
<evidence type="ECO:0000256" key="2">
    <source>
        <dbReference type="ARBA" id="ARBA00023002"/>
    </source>
</evidence>
<feature type="site" description="Important for catalytic activity" evidence="4">
    <location>
        <position position="139"/>
    </location>
</feature>
<gene>
    <name evidence="7" type="ORF">HF209_18195</name>
    <name evidence="8" type="ORF">HF257_09865</name>
    <name evidence="9" type="ORF">HF257_13090</name>
</gene>
<evidence type="ECO:0000313" key="7">
    <source>
        <dbReference type="EMBL" id="MBC2382876.1"/>
    </source>
</evidence>
<dbReference type="FunFam" id="3.40.50.720:FF:000009">
    <property type="entry name" value="Fatty oxidation complex, alpha subunit"/>
    <property type="match status" value="1"/>
</dbReference>
<dbReference type="SUPFAM" id="SSF48179">
    <property type="entry name" value="6-phosphogluconate dehydrogenase C-terminal domain-like"/>
    <property type="match status" value="1"/>
</dbReference>
<evidence type="ECO:0000313" key="10">
    <source>
        <dbReference type="Proteomes" id="UP000520513"/>
    </source>
</evidence>
<dbReference type="EMBL" id="JAAXCZ010000009">
    <property type="protein sequence ID" value="MBC2382876.1"/>
    <property type="molecule type" value="Genomic_DNA"/>
</dbReference>
<dbReference type="Proteomes" id="UP000520513">
    <property type="component" value="Unassembled WGS sequence"/>
</dbReference>
<dbReference type="PANTHER" id="PTHR48075">
    <property type="entry name" value="3-HYDROXYACYL-COA DEHYDROGENASE FAMILY PROTEIN"/>
    <property type="match status" value="1"/>
</dbReference>
<dbReference type="Proteomes" id="UP000534677">
    <property type="component" value="Unassembled WGS sequence"/>
</dbReference>
<reference evidence="10 11" key="1">
    <citation type="submission" date="2020-04" db="EMBL/GenBank/DDBJ databases">
        <title>Pseudomonas crami sp. nov., a novel proteolytic bacterial species isolated from cream.</title>
        <authorList>
            <person name="Hofmann K."/>
            <person name="Woller A."/>
            <person name="Huptas C."/>
            <person name="Wenning M."/>
            <person name="Scherer S."/>
            <person name="Doll E.V."/>
        </authorList>
    </citation>
    <scope>NUCLEOTIDE SEQUENCE [LARGE SCALE GENOMIC DNA]</scope>
    <source>
        <strain evidence="7 11">WS 5096</strain>
        <strain evidence="8 10">WS 5106</strain>
    </source>
</reference>
<dbReference type="InterPro" id="IPR006176">
    <property type="entry name" value="3-OHacyl-CoA_DH_NAD-bd"/>
</dbReference>
<comment type="similarity">
    <text evidence="1">Belongs to the 3-hydroxyacyl-CoA dehydrogenase family.</text>
</comment>
<dbReference type="InterPro" id="IPR006108">
    <property type="entry name" value="3HC_DH_C"/>
</dbReference>
<accession>A0A7X1AL00</accession>
<evidence type="ECO:0000256" key="3">
    <source>
        <dbReference type="ARBA" id="ARBA00023027"/>
    </source>
</evidence>
<keyword evidence="2" id="KW-0560">Oxidoreductase</keyword>
<dbReference type="PANTHER" id="PTHR48075:SF5">
    <property type="entry name" value="3-HYDROXYBUTYRYL-COA DEHYDROGENASE"/>
    <property type="match status" value="1"/>
</dbReference>
<comment type="caution">
    <text evidence="8">The sequence shown here is derived from an EMBL/GenBank/DDBJ whole genome shotgun (WGS) entry which is preliminary data.</text>
</comment>
<dbReference type="InterPro" id="IPR008927">
    <property type="entry name" value="6-PGluconate_DH-like_C_sf"/>
</dbReference>
<dbReference type="PIRSF" id="PIRSF000105">
    <property type="entry name" value="HCDH"/>
    <property type="match status" value="1"/>
</dbReference>
<proteinExistence type="inferred from homology"/>
<dbReference type="InterPro" id="IPR013328">
    <property type="entry name" value="6PGD_dom2"/>
</dbReference>
<dbReference type="Gene3D" id="1.10.1040.10">
    <property type="entry name" value="N-(1-d-carboxylethyl)-l-norvaline Dehydrogenase, domain 2"/>
    <property type="match status" value="1"/>
</dbReference>
<dbReference type="Pfam" id="PF02737">
    <property type="entry name" value="3HCDH_N"/>
    <property type="match status" value="1"/>
</dbReference>
<dbReference type="SUPFAM" id="SSF51735">
    <property type="entry name" value="NAD(P)-binding Rossmann-fold domains"/>
    <property type="match status" value="1"/>
</dbReference>
<sequence>MHVGIVGTGTMGKGIVQILVQSDCVDSVSWKGRSSESVTNALAEIELQFERLVNKKRLDATQARHFIKKIKVVRDYSDFENVEIFIEAVAEDIDVKRLVFSELSKVSSENTLLASNTSSLSVTHLASLTTHPENVVGLHFFNPAPVMKLAEVIAGLTTSKATVARALDFARMLGKDPVLVNEAPGFIVNRMLIPMINEAIGILAEDVATAEEIDKAMRLGANHPIGPLALADLIGNDVNLSIMETLHNETGDPKYRAHPLLRKMVRGNLLGRKTGRGFFSY</sequence>
<dbReference type="GO" id="GO:0006635">
    <property type="term" value="P:fatty acid beta-oxidation"/>
    <property type="evidence" value="ECO:0007669"/>
    <property type="project" value="TreeGrafter"/>
</dbReference>
<dbReference type="GO" id="GO:0070403">
    <property type="term" value="F:NAD+ binding"/>
    <property type="evidence" value="ECO:0007669"/>
    <property type="project" value="InterPro"/>
</dbReference>
<dbReference type="EMBL" id="JAAXCY010000004">
    <property type="protein sequence ID" value="MBC2406943.1"/>
    <property type="molecule type" value="Genomic_DNA"/>
</dbReference>
<keyword evidence="3" id="KW-0520">NAD</keyword>
<evidence type="ECO:0000259" key="6">
    <source>
        <dbReference type="Pfam" id="PF02737"/>
    </source>
</evidence>
<keyword evidence="11" id="KW-1185">Reference proteome</keyword>
<evidence type="ECO:0000256" key="1">
    <source>
        <dbReference type="ARBA" id="ARBA00009463"/>
    </source>
</evidence>
<dbReference type="Gene3D" id="3.40.50.720">
    <property type="entry name" value="NAD(P)-binding Rossmann-like Domain"/>
    <property type="match status" value="1"/>
</dbReference>